<keyword evidence="2" id="KW-1185">Reference proteome</keyword>
<dbReference type="Proteomes" id="UP001152795">
    <property type="component" value="Unassembled WGS sequence"/>
</dbReference>
<accession>A0A6S7H6B6</accession>
<dbReference type="AlphaFoldDB" id="A0A6S7H6B6"/>
<gene>
    <name evidence="1" type="ORF">PACLA_8A077433</name>
</gene>
<dbReference type="OrthoDB" id="5987633at2759"/>
<evidence type="ECO:0000313" key="1">
    <source>
        <dbReference type="EMBL" id="CAB4000314.1"/>
    </source>
</evidence>
<name>A0A6S7H6B6_PARCT</name>
<reference evidence="1" key="1">
    <citation type="submission" date="2020-04" db="EMBL/GenBank/DDBJ databases">
        <authorList>
            <person name="Alioto T."/>
            <person name="Alioto T."/>
            <person name="Gomez Garrido J."/>
        </authorList>
    </citation>
    <scope>NUCLEOTIDE SEQUENCE</scope>
    <source>
        <strain evidence="1">A484AB</strain>
    </source>
</reference>
<dbReference type="EMBL" id="CACRXK020003806">
    <property type="protein sequence ID" value="CAB4000314.1"/>
    <property type="molecule type" value="Genomic_DNA"/>
</dbReference>
<proteinExistence type="predicted"/>
<organism evidence="1 2">
    <name type="scientific">Paramuricea clavata</name>
    <name type="common">Red gorgonian</name>
    <name type="synonym">Violescent sea-whip</name>
    <dbReference type="NCBI Taxonomy" id="317549"/>
    <lineage>
        <taxon>Eukaryota</taxon>
        <taxon>Metazoa</taxon>
        <taxon>Cnidaria</taxon>
        <taxon>Anthozoa</taxon>
        <taxon>Octocorallia</taxon>
        <taxon>Malacalcyonacea</taxon>
        <taxon>Plexauridae</taxon>
        <taxon>Paramuricea</taxon>
    </lineage>
</organism>
<evidence type="ECO:0000313" key="2">
    <source>
        <dbReference type="Proteomes" id="UP001152795"/>
    </source>
</evidence>
<comment type="caution">
    <text evidence="1">The sequence shown here is derived from an EMBL/GenBank/DDBJ whole genome shotgun (WGS) entry which is preliminary data.</text>
</comment>
<sequence length="783" mass="89476">MPRFKIGDLSKERKRLKEKVVMENRSLDALHDELSKLTTEKEKKRKELCNMKAKHRRLDLKIDKIVKEVEDLQDIEKELVQPQTSVNGKNGLSPSLARQRRKRTFEAARTIHGGKDKLSVPTSIGLLDTAMVKTSKDILVDVMSSSKKFKRSVMPRVYKKLLNSYESSEENLIRSIAVYYSGGIVGKKKYRKIYKDSCYRLKGKGGKSVRLNIINNCPLPRLVPYNRLMPYIKSIPLGTIYSTYDTLCDGLDDDDKVRGCYRRLNEMLVKLAEFYLSGCSGHSITWFTEPYTFFVSLGGDGAPFGKYDTACAWLVGFLNIGRGILSSNENYLLFGANCSENCIVVQRFIKILLADICQIEKNDNITCCHNGKQVSVKFRIGELPNDMKMLSFLGGELSNSAKFFSSFANVSNDNANDVCGTFGREGKNKWKPWKYSERLKVVKSVEQLKQKLSKQILSDATKRSKVTSFIAGKSSRQEFEPLLGKIVDRAHVEPLHLKNNACALAHRYLLGEVMMLSHLPDSVKVFSQIPDKSPIARFVMVMKTKCHLSRLANRIVKWFNDTRGDGKPFDYRFTGKDSRGFLHNFMYLIDVVEPLAKKGSRQELVFHALSHLCLTLRKCVSLFSRIHITSNEIVELKHHCKTYIALNNLFFRHHPTAWTLGHVVPVHTQEMKTKYGMGLGLNSMEGREAKHISISRYCGNTNYHSRWEQVFLHEYVSLIWLRERGYNTTKPITSSVLVYEPKRIKEPGFCNCGLEKEEQSSGCKYCIHPLRADIVKRVEKACK</sequence>
<protein>
    <submittedName>
        <fullName evidence="1">Uncharacterized protein</fullName>
    </submittedName>
</protein>